<evidence type="ECO:0000313" key="2">
    <source>
        <dbReference type="EMBL" id="MFC4699373.1"/>
    </source>
</evidence>
<evidence type="ECO:0000313" key="3">
    <source>
        <dbReference type="Proteomes" id="UP001595897"/>
    </source>
</evidence>
<accession>A0ABV9LTU0</accession>
<keyword evidence="3" id="KW-1185">Reference proteome</keyword>
<dbReference type="InterPro" id="IPR043732">
    <property type="entry name" value="DUF5675"/>
</dbReference>
<dbReference type="Pfam" id="PF18925">
    <property type="entry name" value="DUF5675"/>
    <property type="match status" value="1"/>
</dbReference>
<sequence length="129" mass="15197">MQILYRRQYEKYCLGTMILPDAKEIYILERPWIDNVPFISCIPSGNYIAKPDDSGRFRYYELQNVPGRTHIEIHPANKVEQLEGCLAPCMNFDRRTITAIESRKACELLKKWFGNFEWHLKIINVNTGE</sequence>
<dbReference type="RefSeq" id="WP_382406121.1">
    <property type="nucleotide sequence ID" value="NZ_JBHSGU010000002.1"/>
</dbReference>
<gene>
    <name evidence="2" type="ORF">ACFO4O_04270</name>
</gene>
<dbReference type="EMBL" id="JBHSGU010000002">
    <property type="protein sequence ID" value="MFC4699373.1"/>
    <property type="molecule type" value="Genomic_DNA"/>
</dbReference>
<comment type="caution">
    <text evidence="2">The sequence shown here is derived from an EMBL/GenBank/DDBJ whole genome shotgun (WGS) entry which is preliminary data.</text>
</comment>
<name>A0ABV9LTU0_9ALTE</name>
<reference evidence="3" key="1">
    <citation type="journal article" date="2019" name="Int. J. Syst. Evol. Microbiol.">
        <title>The Global Catalogue of Microorganisms (GCM) 10K type strain sequencing project: providing services to taxonomists for standard genome sequencing and annotation.</title>
        <authorList>
            <consortium name="The Broad Institute Genomics Platform"/>
            <consortium name="The Broad Institute Genome Sequencing Center for Infectious Disease"/>
            <person name="Wu L."/>
            <person name="Ma J."/>
        </authorList>
    </citation>
    <scope>NUCLEOTIDE SEQUENCE [LARGE SCALE GENOMIC DNA]</scope>
    <source>
        <strain evidence="3">KACC 12507</strain>
    </source>
</reference>
<feature type="domain" description="DUF5675" evidence="1">
    <location>
        <begin position="6"/>
        <end position="112"/>
    </location>
</feature>
<dbReference type="Proteomes" id="UP001595897">
    <property type="component" value="Unassembled WGS sequence"/>
</dbReference>
<evidence type="ECO:0000259" key="1">
    <source>
        <dbReference type="Pfam" id="PF18925"/>
    </source>
</evidence>
<protein>
    <submittedName>
        <fullName evidence="2">DUF5675 family protein</fullName>
    </submittedName>
</protein>
<organism evidence="2 3">
    <name type="scientific">Glaciecola siphonariae</name>
    <dbReference type="NCBI Taxonomy" id="521012"/>
    <lineage>
        <taxon>Bacteria</taxon>
        <taxon>Pseudomonadati</taxon>
        <taxon>Pseudomonadota</taxon>
        <taxon>Gammaproteobacteria</taxon>
        <taxon>Alteromonadales</taxon>
        <taxon>Alteromonadaceae</taxon>
        <taxon>Glaciecola</taxon>
    </lineage>
</organism>
<proteinExistence type="predicted"/>